<name>A0AAD4T387_9MAGN</name>
<organism evidence="1 2">
    <name type="scientific">Papaver atlanticum</name>
    <dbReference type="NCBI Taxonomy" id="357466"/>
    <lineage>
        <taxon>Eukaryota</taxon>
        <taxon>Viridiplantae</taxon>
        <taxon>Streptophyta</taxon>
        <taxon>Embryophyta</taxon>
        <taxon>Tracheophyta</taxon>
        <taxon>Spermatophyta</taxon>
        <taxon>Magnoliopsida</taxon>
        <taxon>Ranunculales</taxon>
        <taxon>Papaveraceae</taxon>
        <taxon>Papaveroideae</taxon>
        <taxon>Papaver</taxon>
    </lineage>
</organism>
<dbReference type="Gene3D" id="3.40.50.2300">
    <property type="match status" value="1"/>
</dbReference>
<dbReference type="EMBL" id="JAJJMB010006318">
    <property type="protein sequence ID" value="KAI3935031.1"/>
    <property type="molecule type" value="Genomic_DNA"/>
</dbReference>
<gene>
    <name evidence="1" type="ORF">MKW98_009950</name>
</gene>
<protein>
    <submittedName>
        <fullName evidence="1">Uncharacterized protein</fullName>
    </submittedName>
</protein>
<evidence type="ECO:0000313" key="2">
    <source>
        <dbReference type="Proteomes" id="UP001202328"/>
    </source>
</evidence>
<comment type="caution">
    <text evidence="1">The sequence shown here is derived from an EMBL/GenBank/DDBJ whole genome shotgun (WGS) entry which is preliminary data.</text>
</comment>
<reference evidence="1" key="1">
    <citation type="submission" date="2022-04" db="EMBL/GenBank/DDBJ databases">
        <title>A functionally conserved STORR gene fusion in Papaver species that diverged 16.8 million years ago.</title>
        <authorList>
            <person name="Catania T."/>
        </authorList>
    </citation>
    <scope>NUCLEOTIDE SEQUENCE</scope>
    <source>
        <strain evidence="1">S-188037</strain>
    </source>
</reference>
<proteinExistence type="predicted"/>
<dbReference type="AlphaFoldDB" id="A0AAD4T387"/>
<sequence length="115" mass="13066">MAALTEAMKTNNYDAELAVHAYGVTQVESRVLQPPRLTIGKGEDSSPRNGKWNINNKLFVEPMKVERWDSVIFSSRYDIRGLVRDLTRLGDQRGTSLHLMYLKSLLSLDGHLHLL</sequence>
<evidence type="ECO:0000313" key="1">
    <source>
        <dbReference type="EMBL" id="KAI3935031.1"/>
    </source>
</evidence>
<keyword evidence="2" id="KW-1185">Reference proteome</keyword>
<accession>A0AAD4T387</accession>
<dbReference type="Proteomes" id="UP001202328">
    <property type="component" value="Unassembled WGS sequence"/>
</dbReference>
<dbReference type="PANTHER" id="PTHR22891">
    <property type="entry name" value="EUKARYOTIC TRANSLATION INITIATION FACTOR 2C"/>
    <property type="match status" value="1"/>
</dbReference>